<evidence type="ECO:0000313" key="1">
    <source>
        <dbReference type="EMBL" id="MBB5068735.1"/>
    </source>
</evidence>
<dbReference type="InterPro" id="IPR045994">
    <property type="entry name" value="DurN"/>
</dbReference>
<proteinExistence type="predicted"/>
<gene>
    <name evidence="1" type="ORF">BJ969_001823</name>
</gene>
<dbReference type="AlphaFoldDB" id="A0A840NF74"/>
<dbReference type="Proteomes" id="UP000580474">
    <property type="component" value="Unassembled WGS sequence"/>
</dbReference>
<dbReference type="Pfam" id="PF19375">
    <property type="entry name" value="DurN"/>
    <property type="match status" value="1"/>
</dbReference>
<keyword evidence="2" id="KW-1185">Reference proteome</keyword>
<reference evidence="1 2" key="1">
    <citation type="submission" date="2020-08" db="EMBL/GenBank/DDBJ databases">
        <title>Sequencing the genomes of 1000 actinobacteria strains.</title>
        <authorList>
            <person name="Klenk H.-P."/>
        </authorList>
    </citation>
    <scope>NUCLEOTIDE SEQUENCE [LARGE SCALE GENOMIC DNA]</scope>
    <source>
        <strain evidence="1 2">DSM 45582</strain>
    </source>
</reference>
<dbReference type="EMBL" id="JACHIV010000001">
    <property type="protein sequence ID" value="MBB5068735.1"/>
    <property type="molecule type" value="Genomic_DNA"/>
</dbReference>
<accession>A0A840NF74</accession>
<protein>
    <submittedName>
        <fullName evidence="1">Uncharacterized protein</fullName>
    </submittedName>
</protein>
<name>A0A840NF74_9PSEU</name>
<comment type="caution">
    <text evidence="1">The sequence shown here is derived from an EMBL/GenBank/DDBJ whole genome shotgun (WGS) entry which is preliminary data.</text>
</comment>
<organism evidence="1 2">
    <name type="scientific">Saccharopolyspora gloriosae</name>
    <dbReference type="NCBI Taxonomy" id="455344"/>
    <lineage>
        <taxon>Bacteria</taxon>
        <taxon>Bacillati</taxon>
        <taxon>Actinomycetota</taxon>
        <taxon>Actinomycetes</taxon>
        <taxon>Pseudonocardiales</taxon>
        <taxon>Pseudonocardiaceae</taxon>
        <taxon>Saccharopolyspora</taxon>
    </lineage>
</organism>
<evidence type="ECO:0000313" key="2">
    <source>
        <dbReference type="Proteomes" id="UP000580474"/>
    </source>
</evidence>
<sequence length="123" mass="14091">MKHSDVPTIYPEVDAIRQIQELVLFCSLLPPDGKLREVLELALALHEEPMLSRLRPVTDLHPFSTKEWMESLWMHADLPANEKEVVAWQNKDENMSPALVELKNVEQQLGISLVARLRAEPSE</sequence>
<dbReference type="RefSeq" id="WP_184478420.1">
    <property type="nucleotide sequence ID" value="NZ_JACHIV010000001.1"/>
</dbReference>